<dbReference type="HOGENOM" id="CLU_3306200_0_0_4"/>
<dbReference type="AlphaFoldDB" id="A0A0E1VQQ1"/>
<reference evidence="1" key="1">
    <citation type="submission" date="2009-05" db="EMBL/GenBank/DDBJ databases">
        <authorList>
            <person name="Harkins D.M."/>
            <person name="DeShazer D."/>
            <person name="Woods D.E."/>
            <person name="Brinkac L.M."/>
            <person name="Brown K.A."/>
            <person name="Hung G.C."/>
            <person name="Tuanyok A."/>
            <person name="Zhang B."/>
            <person name="Nierman W.C."/>
        </authorList>
    </citation>
    <scope>NUCLEOTIDE SEQUENCE [LARGE SCALE GENOMIC DNA]</scope>
    <source>
        <strain evidence="1">1710a</strain>
    </source>
</reference>
<organism evidence="1">
    <name type="scientific">Burkholderia pseudomallei 1710a</name>
    <dbReference type="NCBI Taxonomy" id="320371"/>
    <lineage>
        <taxon>Bacteria</taxon>
        <taxon>Pseudomonadati</taxon>
        <taxon>Pseudomonadota</taxon>
        <taxon>Betaproteobacteria</taxon>
        <taxon>Burkholderiales</taxon>
        <taxon>Burkholderiaceae</taxon>
        <taxon>Burkholderia</taxon>
        <taxon>pseudomallei group</taxon>
    </lineage>
</organism>
<protein>
    <submittedName>
        <fullName evidence="1">Uncharacterized protein</fullName>
    </submittedName>
</protein>
<evidence type="ECO:0000313" key="1">
    <source>
        <dbReference type="EMBL" id="EET03215.1"/>
    </source>
</evidence>
<name>A0A0E1VQQ1_BURPE</name>
<dbReference type="Proteomes" id="UP000001812">
    <property type="component" value="Chromosome II"/>
</dbReference>
<sequence length="39" mass="4362">MPNGPMSIGRVSPQPPGEYLFDYASRRRYAIHKSINALA</sequence>
<dbReference type="EMBL" id="CM000833">
    <property type="protein sequence ID" value="EET03215.1"/>
    <property type="molecule type" value="Genomic_DNA"/>
</dbReference>
<accession>A0A0E1VQQ1</accession>
<proteinExistence type="predicted"/>
<gene>
    <name evidence="1" type="ORF">BURPS1710A_A2452</name>
</gene>